<dbReference type="AlphaFoldDB" id="A0AAN7IRR2"/>
<feature type="compositionally biased region" description="Polar residues" evidence="1">
    <location>
        <begin position="232"/>
        <end position="244"/>
    </location>
</feature>
<evidence type="ECO:0000313" key="5">
    <source>
        <dbReference type="Proteomes" id="UP001324115"/>
    </source>
</evidence>
<dbReference type="Proteomes" id="UP001324115">
    <property type="component" value="Unassembled WGS sequence"/>
</dbReference>
<accession>A0AAN7IRR2</accession>
<dbReference type="Pfam" id="PF06075">
    <property type="entry name" value="DUF936"/>
    <property type="match status" value="1"/>
</dbReference>
<proteinExistence type="predicted"/>
<feature type="domain" description="DUF936" evidence="2">
    <location>
        <begin position="4"/>
        <end position="127"/>
    </location>
</feature>
<dbReference type="Pfam" id="PF21647">
    <property type="entry name" value="DUF6857"/>
    <property type="match status" value="1"/>
</dbReference>
<feature type="compositionally biased region" description="Polar residues" evidence="1">
    <location>
        <begin position="207"/>
        <end position="216"/>
    </location>
</feature>
<feature type="compositionally biased region" description="Low complexity" evidence="1">
    <location>
        <begin position="177"/>
        <end position="202"/>
    </location>
</feature>
<dbReference type="EMBL" id="JAXUIC010000004">
    <property type="protein sequence ID" value="KAK4591653.1"/>
    <property type="molecule type" value="Genomic_DNA"/>
</dbReference>
<evidence type="ECO:0000259" key="3">
    <source>
        <dbReference type="Pfam" id="PF21647"/>
    </source>
</evidence>
<protein>
    <submittedName>
        <fullName evidence="4">Uncharacterized protein</fullName>
    </submittedName>
</protein>
<dbReference type="InterPro" id="IPR010341">
    <property type="entry name" value="DUF936_pln"/>
</dbReference>
<name>A0AAN7IRR2_QUERU</name>
<feature type="compositionally biased region" description="Basic and acidic residues" evidence="1">
    <location>
        <begin position="218"/>
        <end position="229"/>
    </location>
</feature>
<evidence type="ECO:0000256" key="1">
    <source>
        <dbReference type="SAM" id="MobiDB-lite"/>
    </source>
</evidence>
<gene>
    <name evidence="4" type="ORF">RGQ29_016188</name>
</gene>
<reference evidence="4 5" key="1">
    <citation type="journal article" date="2023" name="G3 (Bethesda)">
        <title>A haplotype-resolved chromosome-scale genome for Quercus rubra L. provides insights into the genetics of adaptive traits for red oak species.</title>
        <authorList>
            <person name="Kapoor B."/>
            <person name="Jenkins J."/>
            <person name="Schmutz J."/>
            <person name="Zhebentyayeva T."/>
            <person name="Kuelheim C."/>
            <person name="Coggeshall M."/>
            <person name="Heim C."/>
            <person name="Lasky J.R."/>
            <person name="Leites L."/>
            <person name="Islam-Faridi N."/>
            <person name="Romero-Severson J."/>
            <person name="DeLeo V.L."/>
            <person name="Lucas S.M."/>
            <person name="Lazic D."/>
            <person name="Gailing O."/>
            <person name="Carlson J."/>
            <person name="Staton M."/>
        </authorList>
    </citation>
    <scope>NUCLEOTIDE SEQUENCE [LARGE SCALE GENOMIC DNA]</scope>
    <source>
        <strain evidence="4">Pseudo-F2</strain>
    </source>
</reference>
<keyword evidence="5" id="KW-1185">Reference proteome</keyword>
<dbReference type="InterPro" id="IPR048297">
    <property type="entry name" value="DUF936_dom_pln"/>
</dbReference>
<feature type="region of interest" description="Disordered" evidence="1">
    <location>
        <begin position="441"/>
        <end position="494"/>
    </location>
</feature>
<organism evidence="4 5">
    <name type="scientific">Quercus rubra</name>
    <name type="common">Northern red oak</name>
    <name type="synonym">Quercus borealis</name>
    <dbReference type="NCBI Taxonomy" id="3512"/>
    <lineage>
        <taxon>Eukaryota</taxon>
        <taxon>Viridiplantae</taxon>
        <taxon>Streptophyta</taxon>
        <taxon>Embryophyta</taxon>
        <taxon>Tracheophyta</taxon>
        <taxon>Spermatophyta</taxon>
        <taxon>Magnoliopsida</taxon>
        <taxon>eudicotyledons</taxon>
        <taxon>Gunneridae</taxon>
        <taxon>Pentapetalae</taxon>
        <taxon>rosids</taxon>
        <taxon>fabids</taxon>
        <taxon>Fagales</taxon>
        <taxon>Fagaceae</taxon>
        <taxon>Quercus</taxon>
    </lineage>
</organism>
<dbReference type="InterPro" id="IPR049172">
    <property type="entry name" value="DUF6857_pln"/>
</dbReference>
<sequence>MASLTPGVLSKLLQHAGNKDVKVTGEHRSALLQVIEIVPSLPNDHDNDPWKSKGFFLKVSDSLHSAYVSISDNDVDLIYSDKIQLGQFVYASRLDLGSPVPVLRGLKPVPKIKRSPCPCVGNPTDLVPSDLLPITPKRDFHNAKVVKTKAKPKNVEVEGLQLRRLSLDSARRVWDQSSKATSTSTSRTNAAHTTTTTTTSSSKSKRVCNSSDNASVISDKKACKNDKPTKPPSLSVSPLQTKNDIFSPKSKSKTSKKDLKSSSGGTIPIHMLNVPLNFKTWSDQRILWNALPSTINNLGKKVVSHRNVAFLAAVRELEEASAAEGIINCMRTFAELCDTSQKVPAGTLVEQFLDLHLSMQRAGKVVNSLQSITFPEAKSNGYYSLQHSLPDTCKSFTDKNATSWVQAAVRTNLSKFNLFRMQEKSSLQNGEKCHYVIIDKNPEELNSESNSPQDKRSHRNHGSSLSESNAKRMPSPSQRHSTKKTNTVREDCSKGSRLKETATLAEKLLLVSREWFLKYLEDSLSVGFEQSREEERSEIAYLLGQLKRVNQWLDDLVGGGVEVDERIDDLRKKLYGFLLEHVDSTIVSIN</sequence>
<feature type="domain" description="DUF6857" evidence="3">
    <location>
        <begin position="276"/>
        <end position="587"/>
    </location>
</feature>
<feature type="region of interest" description="Disordered" evidence="1">
    <location>
        <begin position="171"/>
        <end position="264"/>
    </location>
</feature>
<evidence type="ECO:0000313" key="4">
    <source>
        <dbReference type="EMBL" id="KAK4591653.1"/>
    </source>
</evidence>
<dbReference type="PANTHER" id="PTHR31928">
    <property type="entry name" value="EXPRESSED PROTEIN"/>
    <property type="match status" value="1"/>
</dbReference>
<comment type="caution">
    <text evidence="4">The sequence shown here is derived from an EMBL/GenBank/DDBJ whole genome shotgun (WGS) entry which is preliminary data.</text>
</comment>
<evidence type="ECO:0000259" key="2">
    <source>
        <dbReference type="Pfam" id="PF06075"/>
    </source>
</evidence>
<dbReference type="PANTHER" id="PTHR31928:SF7">
    <property type="entry name" value="FACTOR 1-DELTA, PUTATIVE (DUF936)-RELATED"/>
    <property type="match status" value="1"/>
</dbReference>